<dbReference type="SUPFAM" id="SSF47616">
    <property type="entry name" value="GST C-terminal domain-like"/>
    <property type="match status" value="1"/>
</dbReference>
<sequence>MALTLYSHPLSSCCWKVLIALYEQGTPFEARMVNLGDPDARQAFEALWPTAKIPLLEDDGTVYPETSIIIEHLHTRYSGTGPLLPEDDDLRLHARLWDRLFDLYVMTPMQRFIAELLRPEAERHLRTQEEARADLTSAYALIEQRLGSGPWIAGADFTIADCAAAPALFYAAIVQPLPAGHAALSGYFERLMARPSVRRVIGEAQPWFQYFPLSGSIPARFLADDA</sequence>
<dbReference type="InterPro" id="IPR036282">
    <property type="entry name" value="Glutathione-S-Trfase_C_sf"/>
</dbReference>
<feature type="domain" description="GST C-terminal" evidence="2">
    <location>
        <begin position="87"/>
        <end position="213"/>
    </location>
</feature>
<organism evidence="3 4">
    <name type="scientific">Allosphingosinicella deserti</name>
    <dbReference type="NCBI Taxonomy" id="2116704"/>
    <lineage>
        <taxon>Bacteria</taxon>
        <taxon>Pseudomonadati</taxon>
        <taxon>Pseudomonadota</taxon>
        <taxon>Alphaproteobacteria</taxon>
        <taxon>Sphingomonadales</taxon>
        <taxon>Sphingomonadaceae</taxon>
        <taxon>Allosphingosinicella</taxon>
    </lineage>
</organism>
<name>A0A2P7QIC0_9SPHN</name>
<dbReference type="AlphaFoldDB" id="A0A2P7QIC0"/>
<dbReference type="Pfam" id="PF13410">
    <property type="entry name" value="GST_C_2"/>
    <property type="match status" value="1"/>
</dbReference>
<dbReference type="CDD" id="cd00570">
    <property type="entry name" value="GST_N_family"/>
    <property type="match status" value="1"/>
</dbReference>
<evidence type="ECO:0000259" key="1">
    <source>
        <dbReference type="PROSITE" id="PS50404"/>
    </source>
</evidence>
<reference evidence="3 4" key="1">
    <citation type="submission" date="2018-03" db="EMBL/GenBank/DDBJ databases">
        <title>The draft genome of Sphingosinicella sp. GL-C-18.</title>
        <authorList>
            <person name="Liu L."/>
            <person name="Li L."/>
            <person name="Liang L."/>
            <person name="Zhang X."/>
            <person name="Wang T."/>
        </authorList>
    </citation>
    <scope>NUCLEOTIDE SEQUENCE [LARGE SCALE GENOMIC DNA]</scope>
    <source>
        <strain evidence="3 4">GL-C-18</strain>
    </source>
</reference>
<proteinExistence type="predicted"/>
<dbReference type="InterPro" id="IPR036249">
    <property type="entry name" value="Thioredoxin-like_sf"/>
</dbReference>
<dbReference type="SFLD" id="SFLDS00019">
    <property type="entry name" value="Glutathione_Transferase_(cytos"/>
    <property type="match status" value="1"/>
</dbReference>
<dbReference type="SFLD" id="SFLDG00358">
    <property type="entry name" value="Main_(cytGST)"/>
    <property type="match status" value="1"/>
</dbReference>
<dbReference type="GO" id="GO:0016740">
    <property type="term" value="F:transferase activity"/>
    <property type="evidence" value="ECO:0007669"/>
    <property type="project" value="UniProtKB-KW"/>
</dbReference>
<dbReference type="PANTHER" id="PTHR44051:SF8">
    <property type="entry name" value="GLUTATHIONE S-TRANSFERASE GSTA"/>
    <property type="match status" value="1"/>
</dbReference>
<dbReference type="PROSITE" id="PS50404">
    <property type="entry name" value="GST_NTER"/>
    <property type="match status" value="1"/>
</dbReference>
<dbReference type="PROSITE" id="PS51354">
    <property type="entry name" value="GLUTAREDOXIN_2"/>
    <property type="match status" value="1"/>
</dbReference>
<keyword evidence="4" id="KW-1185">Reference proteome</keyword>
<dbReference type="Pfam" id="PF13417">
    <property type="entry name" value="GST_N_3"/>
    <property type="match status" value="1"/>
</dbReference>
<dbReference type="InterPro" id="IPR040079">
    <property type="entry name" value="Glutathione_S-Trfase"/>
</dbReference>
<evidence type="ECO:0000313" key="4">
    <source>
        <dbReference type="Proteomes" id="UP000241167"/>
    </source>
</evidence>
<dbReference type="InterPro" id="IPR004045">
    <property type="entry name" value="Glutathione_S-Trfase_N"/>
</dbReference>
<accession>A0A2P7QIC0</accession>
<evidence type="ECO:0000259" key="2">
    <source>
        <dbReference type="PROSITE" id="PS50405"/>
    </source>
</evidence>
<dbReference type="InterPro" id="IPR010987">
    <property type="entry name" value="Glutathione-S-Trfase_C-like"/>
</dbReference>
<dbReference type="Proteomes" id="UP000241167">
    <property type="component" value="Unassembled WGS sequence"/>
</dbReference>
<dbReference type="Gene3D" id="1.20.1050.10">
    <property type="match status" value="1"/>
</dbReference>
<dbReference type="SUPFAM" id="SSF52833">
    <property type="entry name" value="Thioredoxin-like"/>
    <property type="match status" value="1"/>
</dbReference>
<dbReference type="PROSITE" id="PS50405">
    <property type="entry name" value="GST_CTER"/>
    <property type="match status" value="1"/>
</dbReference>
<dbReference type="PANTHER" id="PTHR44051">
    <property type="entry name" value="GLUTATHIONE S-TRANSFERASE-RELATED"/>
    <property type="match status" value="1"/>
</dbReference>
<protein>
    <submittedName>
        <fullName evidence="3">Glutathione S-transferase</fullName>
    </submittedName>
</protein>
<comment type="caution">
    <text evidence="3">The sequence shown here is derived from an EMBL/GenBank/DDBJ whole genome shotgun (WGS) entry which is preliminary data.</text>
</comment>
<dbReference type="EMBL" id="PXYI01000008">
    <property type="protein sequence ID" value="PSJ37713.1"/>
    <property type="molecule type" value="Genomic_DNA"/>
</dbReference>
<dbReference type="Gene3D" id="3.40.30.10">
    <property type="entry name" value="Glutaredoxin"/>
    <property type="match status" value="1"/>
</dbReference>
<gene>
    <name evidence="3" type="ORF">C7I55_21905</name>
</gene>
<dbReference type="RefSeq" id="WP_106515158.1">
    <property type="nucleotide sequence ID" value="NZ_PXYI01000008.1"/>
</dbReference>
<keyword evidence="3" id="KW-0808">Transferase</keyword>
<evidence type="ECO:0000313" key="3">
    <source>
        <dbReference type="EMBL" id="PSJ37713.1"/>
    </source>
</evidence>
<dbReference type="OrthoDB" id="9782992at2"/>
<feature type="domain" description="GST N-terminal" evidence="1">
    <location>
        <begin position="1"/>
        <end position="81"/>
    </location>
</feature>